<keyword evidence="2" id="KW-0805">Transcription regulation</keyword>
<dbReference type="Pfam" id="PF00808">
    <property type="entry name" value="CBFD_NFYB_HMF"/>
    <property type="match status" value="1"/>
</dbReference>
<evidence type="ECO:0000313" key="5">
    <source>
        <dbReference type="EMBL" id="XAO13582.1"/>
    </source>
</evidence>
<dbReference type="EMBL" id="OR529229">
    <property type="protein sequence ID" value="XAO13582.1"/>
    <property type="molecule type" value="mRNA"/>
</dbReference>
<accession>A0AB38ZMJ8</accession>
<organism evidence="5">
    <name type="scientific">Helianthus tuberosus</name>
    <name type="common">Jerusalem artichoke</name>
    <name type="synonym">Helianthus tomentosus</name>
    <dbReference type="NCBI Taxonomy" id="4233"/>
    <lineage>
        <taxon>Eukaryota</taxon>
        <taxon>Viridiplantae</taxon>
        <taxon>Streptophyta</taxon>
        <taxon>Embryophyta</taxon>
        <taxon>Tracheophyta</taxon>
        <taxon>Spermatophyta</taxon>
        <taxon>Magnoliopsida</taxon>
        <taxon>eudicotyledons</taxon>
        <taxon>Gunneridae</taxon>
        <taxon>Pentapetalae</taxon>
        <taxon>asterids</taxon>
        <taxon>campanulids</taxon>
        <taxon>Asterales</taxon>
        <taxon>Asteraceae</taxon>
        <taxon>Asteroideae</taxon>
        <taxon>Heliantheae alliance</taxon>
        <taxon>Heliantheae</taxon>
        <taxon>Helianthus</taxon>
    </lineage>
</organism>
<dbReference type="PRINTS" id="PR00615">
    <property type="entry name" value="CCAATSUBUNTA"/>
</dbReference>
<dbReference type="Gene3D" id="1.10.20.10">
    <property type="entry name" value="Histone, subunit A"/>
    <property type="match status" value="1"/>
</dbReference>
<name>A0AB38ZMJ8_HELTU</name>
<evidence type="ECO:0000256" key="1">
    <source>
        <dbReference type="ARBA" id="ARBA00009053"/>
    </source>
</evidence>
<proteinExistence type="evidence at transcript level"/>
<dbReference type="InterPro" id="IPR003958">
    <property type="entry name" value="CBFA_NFYB_domain"/>
</dbReference>
<dbReference type="GO" id="GO:0016602">
    <property type="term" value="C:CCAAT-binding factor complex"/>
    <property type="evidence" value="ECO:0007669"/>
    <property type="project" value="InterPro"/>
</dbReference>
<dbReference type="GO" id="GO:0001228">
    <property type="term" value="F:DNA-binding transcription activator activity, RNA polymerase II-specific"/>
    <property type="evidence" value="ECO:0007669"/>
    <property type="project" value="InterPro"/>
</dbReference>
<dbReference type="InterPro" id="IPR009072">
    <property type="entry name" value="Histone-fold"/>
</dbReference>
<dbReference type="CDD" id="cd22907">
    <property type="entry name" value="HFD_NFYB"/>
    <property type="match status" value="1"/>
</dbReference>
<dbReference type="GO" id="GO:0046982">
    <property type="term" value="F:protein heterodimerization activity"/>
    <property type="evidence" value="ECO:0007669"/>
    <property type="project" value="InterPro"/>
</dbReference>
<dbReference type="InterPro" id="IPR027113">
    <property type="entry name" value="Transc_fact_NFYB/HAP3"/>
</dbReference>
<comment type="similarity">
    <text evidence="1">Belongs to the NFYB/HAP3 subunit family.</text>
</comment>
<evidence type="ECO:0000259" key="4">
    <source>
        <dbReference type="Pfam" id="PF00808"/>
    </source>
</evidence>
<protein>
    <submittedName>
        <fullName evidence="5">NF-YB6</fullName>
    </submittedName>
</protein>
<evidence type="ECO:0000256" key="3">
    <source>
        <dbReference type="ARBA" id="ARBA00023163"/>
    </source>
</evidence>
<dbReference type="AlphaFoldDB" id="A0AB38ZMJ8"/>
<feature type="domain" description="Transcription factor CBF/NF-Y/archaeal histone" evidence="4">
    <location>
        <begin position="8"/>
        <end position="71"/>
    </location>
</feature>
<reference evidence="5" key="1">
    <citation type="submission" date="2024-08" db="EMBL/GenBank/DDBJ databases">
        <authorList>
            <person name="Ding B."/>
            <person name="Zhou Z."/>
        </authorList>
    </citation>
    <scope>NUCLEOTIDE SEQUENCE</scope>
</reference>
<dbReference type="SUPFAM" id="SSF47113">
    <property type="entry name" value="Histone-fold"/>
    <property type="match status" value="1"/>
</dbReference>
<dbReference type="GO" id="GO:0000978">
    <property type="term" value="F:RNA polymerase II cis-regulatory region sequence-specific DNA binding"/>
    <property type="evidence" value="ECO:0007669"/>
    <property type="project" value="TreeGrafter"/>
</dbReference>
<dbReference type="PANTHER" id="PTHR11064">
    <property type="entry name" value="CCAAT-BINDING TRANSCRIPTION FACTOR-RELATED"/>
    <property type="match status" value="1"/>
</dbReference>
<evidence type="ECO:0000256" key="2">
    <source>
        <dbReference type="ARBA" id="ARBA00023015"/>
    </source>
</evidence>
<keyword evidence="3" id="KW-0804">Transcription</keyword>
<sequence length="129" mass="14470">MDEHDKMLPIANVGRIMKQILPPTAKISKQAKETMQECASEFIAFVTGEATEKCRRDNRKTVNGDDLCWALASLGFDDCSKAVTRYLNKFREFQKDRAAANQMNEEHVNEAAAGPSNSCKEISFLVTRP</sequence>
<dbReference type="PANTHER" id="PTHR11064:SF83">
    <property type="entry name" value="NUCLEAR TRANSCRIPTION FACTOR Y SUBUNIT B-4"/>
    <property type="match status" value="1"/>
</dbReference>